<dbReference type="Pfam" id="PF04472">
    <property type="entry name" value="SepF"/>
    <property type="match status" value="1"/>
</dbReference>
<comment type="function">
    <text evidence="4 5">Cell division protein that is part of the divisome complex and is recruited early to the Z-ring. Probably stimulates Z-ring formation, perhaps through the cross-linking of FtsZ protofilaments. Its function overlaps with FtsA.</text>
</comment>
<keyword evidence="1 5" id="KW-0132">Cell division</keyword>
<dbReference type="GO" id="GO:0005737">
    <property type="term" value="C:cytoplasm"/>
    <property type="evidence" value="ECO:0007669"/>
    <property type="project" value="UniProtKB-SubCell"/>
</dbReference>
<comment type="caution">
    <text evidence="7">The sequence shown here is derived from an EMBL/GenBank/DDBJ whole genome shotgun (WGS) entry which is preliminary data.</text>
</comment>
<name>G5GGX7_9FIRM</name>
<feature type="compositionally biased region" description="Polar residues" evidence="6">
    <location>
        <begin position="81"/>
        <end position="94"/>
    </location>
</feature>
<evidence type="ECO:0000313" key="7">
    <source>
        <dbReference type="EMBL" id="EHI56035.1"/>
    </source>
</evidence>
<evidence type="ECO:0000256" key="3">
    <source>
        <dbReference type="ARBA" id="ARBA00023306"/>
    </source>
</evidence>
<organism evidence="7 8">
    <name type="scientific">Johnsonella ignava ATCC 51276</name>
    <dbReference type="NCBI Taxonomy" id="679200"/>
    <lineage>
        <taxon>Bacteria</taxon>
        <taxon>Bacillati</taxon>
        <taxon>Bacillota</taxon>
        <taxon>Clostridia</taxon>
        <taxon>Lachnospirales</taxon>
        <taxon>Lachnospiraceae</taxon>
        <taxon>Johnsonella</taxon>
    </lineage>
</organism>
<gene>
    <name evidence="5" type="primary">sepF</name>
    <name evidence="7" type="ORF">HMPREF9333_00817</name>
</gene>
<dbReference type="OrthoDB" id="9815206at2"/>
<evidence type="ECO:0000313" key="8">
    <source>
        <dbReference type="Proteomes" id="UP000003011"/>
    </source>
</evidence>
<evidence type="ECO:0000256" key="4">
    <source>
        <dbReference type="ARBA" id="ARBA00044936"/>
    </source>
</evidence>
<dbReference type="EMBL" id="ACZL01000014">
    <property type="protein sequence ID" value="EHI56035.1"/>
    <property type="molecule type" value="Genomic_DNA"/>
</dbReference>
<dbReference type="AlphaFoldDB" id="G5GGX7"/>
<dbReference type="GO" id="GO:0000917">
    <property type="term" value="P:division septum assembly"/>
    <property type="evidence" value="ECO:0007669"/>
    <property type="project" value="UniProtKB-KW"/>
</dbReference>
<evidence type="ECO:0000256" key="2">
    <source>
        <dbReference type="ARBA" id="ARBA00023210"/>
    </source>
</evidence>
<dbReference type="RefSeq" id="WP_005540043.1">
    <property type="nucleotide sequence ID" value="NZ_JH378830.1"/>
</dbReference>
<keyword evidence="5" id="KW-0963">Cytoplasm</keyword>
<feature type="compositionally biased region" description="Basic and acidic residues" evidence="6">
    <location>
        <begin position="60"/>
        <end position="77"/>
    </location>
</feature>
<comment type="subunit">
    <text evidence="5">Homodimer. Interacts with FtsZ.</text>
</comment>
<dbReference type="InterPro" id="IPR038594">
    <property type="entry name" value="SepF-like_sf"/>
</dbReference>
<dbReference type="InterPro" id="IPR007561">
    <property type="entry name" value="Cell_div_SepF/SepF-rel"/>
</dbReference>
<feature type="region of interest" description="Disordered" evidence="6">
    <location>
        <begin position="34"/>
        <end position="103"/>
    </location>
</feature>
<comment type="subcellular location">
    <subcellularLocation>
        <location evidence="5">Cytoplasm</location>
    </subcellularLocation>
    <text evidence="5">Localizes to the division site, in a FtsZ-dependent manner.</text>
</comment>
<keyword evidence="8" id="KW-1185">Reference proteome</keyword>
<dbReference type="HAMAP" id="MF_01197">
    <property type="entry name" value="SepF"/>
    <property type="match status" value="1"/>
</dbReference>
<dbReference type="HOGENOM" id="CLU_078499_4_0_9"/>
<sequence>MSILNNFVGFFKINRSAVDEDIENDEDELYEGSEYEADDVLDESENQPPYSRAMHYNTTPRHDEQSRSGVDRAERNIGRINRSSFSRGNSNITPVSPVKGQPANMELSHVKPTTFNDSRFISDCIKEQKVVILNMDGINNELAQRIIDFASGVAYYSNGKLKRITGNIFIVAPEVVSMSGKYDDVSSSDPMSMFAGRTM</sequence>
<proteinExistence type="inferred from homology"/>
<dbReference type="Gene3D" id="3.30.110.150">
    <property type="entry name" value="SepF-like protein"/>
    <property type="match status" value="1"/>
</dbReference>
<evidence type="ECO:0000256" key="6">
    <source>
        <dbReference type="SAM" id="MobiDB-lite"/>
    </source>
</evidence>
<keyword evidence="3 5" id="KW-0131">Cell cycle</keyword>
<accession>G5GGX7</accession>
<dbReference type="eggNOG" id="COG1799">
    <property type="taxonomic scope" value="Bacteria"/>
</dbReference>
<reference evidence="7 8" key="1">
    <citation type="submission" date="2011-08" db="EMBL/GenBank/DDBJ databases">
        <title>The Genome Sequence of Johnsonella ignava ATCC 51276.</title>
        <authorList>
            <consortium name="The Broad Institute Genome Sequencing Platform"/>
            <person name="Earl A."/>
            <person name="Ward D."/>
            <person name="Feldgarden M."/>
            <person name="Gevers D."/>
            <person name="Izard J."/>
            <person name="Blanton J.M."/>
            <person name="Baranova O.V."/>
            <person name="Dewhirst F.E."/>
            <person name="Young S.K."/>
            <person name="Zeng Q."/>
            <person name="Gargeya S."/>
            <person name="Fitzgerald M."/>
            <person name="Haas B."/>
            <person name="Abouelleil A."/>
            <person name="Alvarado L."/>
            <person name="Arachchi H.M."/>
            <person name="Berlin A."/>
            <person name="Brown A."/>
            <person name="Chapman S.B."/>
            <person name="Chen Z."/>
            <person name="Dunbar C."/>
            <person name="Freedman E."/>
            <person name="Gearin G."/>
            <person name="Gellesch M."/>
            <person name="Goldberg J."/>
            <person name="Griggs A."/>
            <person name="Gujja S."/>
            <person name="Heiman D."/>
            <person name="Howarth C."/>
            <person name="Larson L."/>
            <person name="Lui A."/>
            <person name="MacDonald P.J.P."/>
            <person name="Montmayeur A."/>
            <person name="Murphy C."/>
            <person name="Neiman D."/>
            <person name="Pearson M."/>
            <person name="Priest M."/>
            <person name="Roberts A."/>
            <person name="Saif S."/>
            <person name="Shea T."/>
            <person name="Shenoy N."/>
            <person name="Sisk P."/>
            <person name="Stolte C."/>
            <person name="Sykes S."/>
            <person name="Wortman J."/>
            <person name="Nusbaum C."/>
            <person name="Birren B."/>
        </authorList>
    </citation>
    <scope>NUCLEOTIDE SEQUENCE [LARGE SCALE GENOMIC DNA]</scope>
    <source>
        <strain evidence="7 8">ATCC 51276</strain>
    </source>
</reference>
<dbReference type="PANTHER" id="PTHR35798">
    <property type="entry name" value="CELL DIVISION PROTEIN SEPF"/>
    <property type="match status" value="1"/>
</dbReference>
<keyword evidence="2 5" id="KW-0717">Septation</keyword>
<evidence type="ECO:0000256" key="5">
    <source>
        <dbReference type="HAMAP-Rule" id="MF_01197"/>
    </source>
</evidence>
<dbReference type="InterPro" id="IPR023052">
    <property type="entry name" value="Cell_div_SepF"/>
</dbReference>
<dbReference type="Proteomes" id="UP000003011">
    <property type="component" value="Unassembled WGS sequence"/>
</dbReference>
<protein>
    <recommendedName>
        <fullName evidence="5">Cell division protein SepF</fullName>
    </recommendedName>
</protein>
<feature type="compositionally biased region" description="Acidic residues" evidence="6">
    <location>
        <begin position="34"/>
        <end position="45"/>
    </location>
</feature>
<dbReference type="PANTHER" id="PTHR35798:SF1">
    <property type="entry name" value="CELL DIVISION PROTEIN SEPF"/>
    <property type="match status" value="1"/>
</dbReference>
<comment type="similarity">
    <text evidence="5">Belongs to the SepF family.</text>
</comment>
<dbReference type="GO" id="GO:0043093">
    <property type="term" value="P:FtsZ-dependent cytokinesis"/>
    <property type="evidence" value="ECO:0007669"/>
    <property type="project" value="UniProtKB-UniRule"/>
</dbReference>
<dbReference type="STRING" id="679200.HMPREF9333_00817"/>
<evidence type="ECO:0000256" key="1">
    <source>
        <dbReference type="ARBA" id="ARBA00022618"/>
    </source>
</evidence>